<evidence type="ECO:0000259" key="4">
    <source>
        <dbReference type="PROSITE" id="PS50043"/>
    </source>
</evidence>
<keyword evidence="2 6" id="KW-0238">DNA-binding</keyword>
<accession>A0A2H3KKC1</accession>
<evidence type="ECO:0000259" key="5">
    <source>
        <dbReference type="PROSITE" id="PS50110"/>
    </source>
</evidence>
<dbReference type="InterPro" id="IPR001789">
    <property type="entry name" value="Sig_transdc_resp-reg_receiver"/>
</dbReference>
<dbReference type="CDD" id="cd06170">
    <property type="entry name" value="LuxR_C_like"/>
    <property type="match status" value="1"/>
</dbReference>
<dbReference type="GO" id="GO:0000160">
    <property type="term" value="P:phosphorelay signal transduction system"/>
    <property type="evidence" value="ECO:0007669"/>
    <property type="project" value="InterPro"/>
</dbReference>
<dbReference type="RefSeq" id="WP_097653531.1">
    <property type="nucleotide sequence ID" value="NZ_LYXE01000101.1"/>
</dbReference>
<dbReference type="SMART" id="SM00421">
    <property type="entry name" value="HTH_LUXR"/>
    <property type="match status" value="1"/>
</dbReference>
<dbReference type="GO" id="GO:0003677">
    <property type="term" value="F:DNA binding"/>
    <property type="evidence" value="ECO:0007669"/>
    <property type="project" value="UniProtKB-KW"/>
</dbReference>
<dbReference type="Pfam" id="PF00196">
    <property type="entry name" value="GerE"/>
    <property type="match status" value="1"/>
</dbReference>
<dbReference type="EMBL" id="LYXE01000101">
    <property type="protein sequence ID" value="PDV98424.1"/>
    <property type="molecule type" value="Genomic_DNA"/>
</dbReference>
<dbReference type="AlphaFoldDB" id="A0A2H3KKC1"/>
<dbReference type="InterPro" id="IPR000792">
    <property type="entry name" value="Tscrpt_reg_LuxR_C"/>
</dbReference>
<keyword evidence="1 3" id="KW-0597">Phosphoprotein</keyword>
<feature type="domain" description="Response regulatory" evidence="5">
    <location>
        <begin position="8"/>
        <end position="124"/>
    </location>
</feature>
<protein>
    <submittedName>
        <fullName evidence="6">DNA-binding response regulator</fullName>
    </submittedName>
</protein>
<dbReference type="PROSITE" id="PS50043">
    <property type="entry name" value="HTH_LUXR_2"/>
    <property type="match status" value="1"/>
</dbReference>
<dbReference type="InterPro" id="IPR039420">
    <property type="entry name" value="WalR-like"/>
</dbReference>
<dbReference type="PANTHER" id="PTHR43214:SF43">
    <property type="entry name" value="TWO-COMPONENT RESPONSE REGULATOR"/>
    <property type="match status" value="1"/>
</dbReference>
<dbReference type="SUPFAM" id="SSF52172">
    <property type="entry name" value="CheY-like"/>
    <property type="match status" value="1"/>
</dbReference>
<dbReference type="CDD" id="cd17535">
    <property type="entry name" value="REC_NarL-like"/>
    <property type="match status" value="1"/>
</dbReference>
<comment type="caution">
    <text evidence="6">The sequence shown here is derived from an EMBL/GenBank/DDBJ whole genome shotgun (WGS) entry which is preliminary data.</text>
</comment>
<reference evidence="6 7" key="1">
    <citation type="submission" date="2016-05" db="EMBL/GenBank/DDBJ databases">
        <authorList>
            <person name="Lavstsen T."/>
            <person name="Jespersen J.S."/>
        </authorList>
    </citation>
    <scope>NUCLEOTIDE SEQUENCE [LARGE SCALE GENOMIC DNA]</scope>
    <source>
        <strain evidence="6 7">B7-9</strain>
    </source>
</reference>
<organism evidence="6 7">
    <name type="scientific">Candidatus Chloroploca asiatica</name>
    <dbReference type="NCBI Taxonomy" id="1506545"/>
    <lineage>
        <taxon>Bacteria</taxon>
        <taxon>Bacillati</taxon>
        <taxon>Chloroflexota</taxon>
        <taxon>Chloroflexia</taxon>
        <taxon>Chloroflexales</taxon>
        <taxon>Chloroflexineae</taxon>
        <taxon>Oscillochloridaceae</taxon>
        <taxon>Candidatus Chloroploca</taxon>
    </lineage>
</organism>
<evidence type="ECO:0000313" key="6">
    <source>
        <dbReference type="EMBL" id="PDV98424.1"/>
    </source>
</evidence>
<name>A0A2H3KKC1_9CHLR</name>
<dbReference type="SMART" id="SM00448">
    <property type="entry name" value="REC"/>
    <property type="match status" value="1"/>
</dbReference>
<evidence type="ECO:0000256" key="2">
    <source>
        <dbReference type="ARBA" id="ARBA00023125"/>
    </source>
</evidence>
<dbReference type="Pfam" id="PF00072">
    <property type="entry name" value="Response_reg"/>
    <property type="match status" value="1"/>
</dbReference>
<proteinExistence type="predicted"/>
<dbReference type="Gene3D" id="3.40.50.2300">
    <property type="match status" value="1"/>
</dbReference>
<dbReference type="PANTHER" id="PTHR43214">
    <property type="entry name" value="TWO-COMPONENT RESPONSE REGULATOR"/>
    <property type="match status" value="1"/>
</dbReference>
<feature type="modified residue" description="4-aspartylphosphate" evidence="3">
    <location>
        <position position="59"/>
    </location>
</feature>
<sequence length="212" mass="22355">MSTATPIRILIVEDQRIVREGLRALLEDETVVCLVGEAAHGEAAVAQYEALRPDVVLMDLQMPGMDGAEATRRIRALDPQARVLVLTTYATDEFIFAALRAGAKGYLLKDASADELIAAIQAIYAGQTQLSPAVAARLVAGVGGGGPEPLTARELDVLTLIGRGQSNDAIAVTLNISPRTVKVHVQNILGKLNAANRTEAVAIAVRQGVLSL</sequence>
<gene>
    <name evidence="6" type="ORF">A9Q02_15455</name>
</gene>
<evidence type="ECO:0000313" key="7">
    <source>
        <dbReference type="Proteomes" id="UP000220922"/>
    </source>
</evidence>
<dbReference type="PRINTS" id="PR00038">
    <property type="entry name" value="HTHLUXR"/>
</dbReference>
<dbReference type="PROSITE" id="PS50110">
    <property type="entry name" value="RESPONSE_REGULATORY"/>
    <property type="match status" value="1"/>
</dbReference>
<dbReference type="OrthoDB" id="9759232at2"/>
<dbReference type="GO" id="GO:0006355">
    <property type="term" value="P:regulation of DNA-templated transcription"/>
    <property type="evidence" value="ECO:0007669"/>
    <property type="project" value="InterPro"/>
</dbReference>
<feature type="domain" description="HTH luxR-type" evidence="4">
    <location>
        <begin position="143"/>
        <end position="208"/>
    </location>
</feature>
<keyword evidence="7" id="KW-1185">Reference proteome</keyword>
<evidence type="ECO:0000256" key="1">
    <source>
        <dbReference type="ARBA" id="ARBA00022553"/>
    </source>
</evidence>
<dbReference type="Proteomes" id="UP000220922">
    <property type="component" value="Unassembled WGS sequence"/>
</dbReference>
<dbReference type="PROSITE" id="PS00622">
    <property type="entry name" value="HTH_LUXR_1"/>
    <property type="match status" value="1"/>
</dbReference>
<dbReference type="SUPFAM" id="SSF46894">
    <property type="entry name" value="C-terminal effector domain of the bipartite response regulators"/>
    <property type="match status" value="1"/>
</dbReference>
<evidence type="ECO:0000256" key="3">
    <source>
        <dbReference type="PROSITE-ProRule" id="PRU00169"/>
    </source>
</evidence>
<dbReference type="InterPro" id="IPR058245">
    <property type="entry name" value="NreC/VraR/RcsB-like_REC"/>
</dbReference>
<dbReference type="InterPro" id="IPR011006">
    <property type="entry name" value="CheY-like_superfamily"/>
</dbReference>
<dbReference type="InterPro" id="IPR016032">
    <property type="entry name" value="Sig_transdc_resp-reg_C-effctor"/>
</dbReference>